<sequence>MSAVESYYVDRPYGVMSLGRFAKSISHGRMIATDLAPKASHLASSTMQSVFGVDAVVDEGLVPNASDCPTG</sequence>
<proteinExistence type="predicted"/>
<dbReference type="EMBL" id="JACHXU010000010">
    <property type="protein sequence ID" value="MBB3207355.1"/>
    <property type="molecule type" value="Genomic_DNA"/>
</dbReference>
<name>A0A7W5H6V4_9BACT</name>
<gene>
    <name evidence="1" type="ORF">FHS27_003176</name>
</gene>
<organism evidence="1 2">
    <name type="scientific">Aporhodopirellula rubra</name>
    <dbReference type="NCBI Taxonomy" id="980271"/>
    <lineage>
        <taxon>Bacteria</taxon>
        <taxon>Pseudomonadati</taxon>
        <taxon>Planctomycetota</taxon>
        <taxon>Planctomycetia</taxon>
        <taxon>Pirellulales</taxon>
        <taxon>Pirellulaceae</taxon>
        <taxon>Aporhodopirellula</taxon>
    </lineage>
</organism>
<comment type="caution">
    <text evidence="1">The sequence shown here is derived from an EMBL/GenBank/DDBJ whole genome shotgun (WGS) entry which is preliminary data.</text>
</comment>
<dbReference type="Proteomes" id="UP000536179">
    <property type="component" value="Unassembled WGS sequence"/>
</dbReference>
<evidence type="ECO:0000313" key="1">
    <source>
        <dbReference type="EMBL" id="MBB3207355.1"/>
    </source>
</evidence>
<keyword evidence="2" id="KW-1185">Reference proteome</keyword>
<reference evidence="1 2" key="1">
    <citation type="submission" date="2020-08" db="EMBL/GenBank/DDBJ databases">
        <title>Genomic Encyclopedia of Type Strains, Phase III (KMG-III): the genomes of soil and plant-associated and newly described type strains.</title>
        <authorList>
            <person name="Whitman W."/>
        </authorList>
    </citation>
    <scope>NUCLEOTIDE SEQUENCE [LARGE SCALE GENOMIC DNA]</scope>
    <source>
        <strain evidence="1 2">CECT 8075</strain>
    </source>
</reference>
<dbReference type="AlphaFoldDB" id="A0A7W5H6V4"/>
<evidence type="ECO:0000313" key="2">
    <source>
        <dbReference type="Proteomes" id="UP000536179"/>
    </source>
</evidence>
<accession>A0A7W5H6V4</accession>
<protein>
    <submittedName>
        <fullName evidence="1">Uncharacterized protein</fullName>
    </submittedName>
</protein>